<reference evidence="1 2" key="1">
    <citation type="submission" date="2015-07" db="EMBL/GenBank/DDBJ databases">
        <title>The genome of Melipona quadrifasciata.</title>
        <authorList>
            <person name="Pan H."/>
            <person name="Kapheim K."/>
        </authorList>
    </citation>
    <scope>NUCLEOTIDE SEQUENCE [LARGE SCALE GENOMIC DNA]</scope>
    <source>
        <strain evidence="1">0111107301</strain>
        <tissue evidence="1">Whole body</tissue>
    </source>
</reference>
<proteinExistence type="predicted"/>
<keyword evidence="2" id="KW-1185">Reference proteome</keyword>
<dbReference type="Proteomes" id="UP000053105">
    <property type="component" value="Unassembled WGS sequence"/>
</dbReference>
<gene>
    <name evidence="1" type="ORF">WN51_07753</name>
</gene>
<evidence type="ECO:0000313" key="1">
    <source>
        <dbReference type="EMBL" id="KOX78347.1"/>
    </source>
</evidence>
<accession>A0A0M9A6Q1</accession>
<evidence type="ECO:0000313" key="2">
    <source>
        <dbReference type="Proteomes" id="UP000053105"/>
    </source>
</evidence>
<organism evidence="1 2">
    <name type="scientific">Melipona quadrifasciata</name>
    <dbReference type="NCBI Taxonomy" id="166423"/>
    <lineage>
        <taxon>Eukaryota</taxon>
        <taxon>Metazoa</taxon>
        <taxon>Ecdysozoa</taxon>
        <taxon>Arthropoda</taxon>
        <taxon>Hexapoda</taxon>
        <taxon>Insecta</taxon>
        <taxon>Pterygota</taxon>
        <taxon>Neoptera</taxon>
        <taxon>Endopterygota</taxon>
        <taxon>Hymenoptera</taxon>
        <taxon>Apocrita</taxon>
        <taxon>Aculeata</taxon>
        <taxon>Apoidea</taxon>
        <taxon>Anthophila</taxon>
        <taxon>Apidae</taxon>
        <taxon>Melipona</taxon>
    </lineage>
</organism>
<dbReference type="EMBL" id="KQ435724">
    <property type="protein sequence ID" value="KOX78347.1"/>
    <property type="molecule type" value="Genomic_DNA"/>
</dbReference>
<sequence>MIPQICHCAYAFPKPDLKLDINFDEITSFKTKQHSILLHIITSPLFLISE</sequence>
<dbReference type="AlphaFoldDB" id="A0A0M9A6Q1"/>
<name>A0A0M9A6Q1_9HYME</name>
<protein>
    <submittedName>
        <fullName evidence="1">Uncharacterized protein</fullName>
    </submittedName>
</protein>